<dbReference type="Gene3D" id="3.30.497.10">
    <property type="entry name" value="Antithrombin, subunit I, domain 2"/>
    <property type="match status" value="1"/>
</dbReference>
<dbReference type="InterPro" id="IPR042185">
    <property type="entry name" value="Serpin_sf_2"/>
</dbReference>
<evidence type="ECO:0000313" key="5">
    <source>
        <dbReference type="Proteomes" id="UP000199065"/>
    </source>
</evidence>
<dbReference type="Gene3D" id="2.30.39.10">
    <property type="entry name" value="Alpha-1-antitrypsin, domain 1"/>
    <property type="match status" value="1"/>
</dbReference>
<dbReference type="AlphaFoldDB" id="A0A1I2VAE2"/>
<evidence type="ECO:0000256" key="1">
    <source>
        <dbReference type="RuleBase" id="RU000411"/>
    </source>
</evidence>
<dbReference type="GO" id="GO:0004867">
    <property type="term" value="F:serine-type endopeptidase inhibitor activity"/>
    <property type="evidence" value="ECO:0007669"/>
    <property type="project" value="InterPro"/>
</dbReference>
<dbReference type="EMBL" id="FOPJ01000018">
    <property type="protein sequence ID" value="SFG84376.1"/>
    <property type="molecule type" value="Genomic_DNA"/>
</dbReference>
<gene>
    <name evidence="4" type="ORF">SAMN05660282_02132</name>
</gene>
<organism evidence="4 5">
    <name type="scientific">Corynebacterium spheniscorum</name>
    <dbReference type="NCBI Taxonomy" id="185761"/>
    <lineage>
        <taxon>Bacteria</taxon>
        <taxon>Bacillati</taxon>
        <taxon>Actinomycetota</taxon>
        <taxon>Actinomycetes</taxon>
        <taxon>Mycobacteriales</taxon>
        <taxon>Corynebacteriaceae</taxon>
        <taxon>Corynebacterium</taxon>
    </lineage>
</organism>
<dbReference type="RefSeq" id="WP_092287174.1">
    <property type="nucleotide sequence ID" value="NZ_FOPJ01000018.1"/>
</dbReference>
<dbReference type="InterPro" id="IPR000215">
    <property type="entry name" value="Serpin_fam"/>
</dbReference>
<sequence length="396" mass="44383">MISPYHLGLRTLRSSAQHNPPAPHHIVSPLSLLFALGALSETLGTGRELDRLLELLHCHTTTEVREKLDALARALQPHKGVHYANHLAIKAPLPTYPECLEQLRRYPHTEAKGYDATNYHELNAWVSKNTGGLITSAGVDFNETDLALLSALYFKAAWRHNFEYSASSYRPFYSQGQTHHVPMMASHDDLRYLHFEGWETVRLPYRGRSLSAAFLLPPTGTSPWEITAEQLSQALAKLRRAPYRDMEVCIPKLDVELDIELPLSSLGLNLRGCFQRLSPEPLELGKAGQKVRLRVDEEGTEGAALTYFSIDLIGAPQDPPPPPPVLVFDRPYLMVIYEDTTLVPIFLSAIELPTGGRIKKEKAPDVPEGTPVPVDSGPTELEGYYADYEEWRRDHP</sequence>
<protein>
    <submittedName>
        <fullName evidence="4">Serpin (Serine protease inhibitor)</fullName>
    </submittedName>
</protein>
<evidence type="ECO:0000313" key="4">
    <source>
        <dbReference type="EMBL" id="SFG84376.1"/>
    </source>
</evidence>
<dbReference type="SUPFAM" id="SSF56574">
    <property type="entry name" value="Serpins"/>
    <property type="match status" value="1"/>
</dbReference>
<evidence type="ECO:0000256" key="2">
    <source>
        <dbReference type="SAM" id="MobiDB-lite"/>
    </source>
</evidence>
<dbReference type="PANTHER" id="PTHR11461:SF211">
    <property type="entry name" value="GH10112P-RELATED"/>
    <property type="match status" value="1"/>
</dbReference>
<feature type="domain" description="Serpin" evidence="3">
    <location>
        <begin position="9"/>
        <end position="353"/>
    </location>
</feature>
<comment type="similarity">
    <text evidence="1">Belongs to the serpin family.</text>
</comment>
<dbReference type="CDD" id="cd00172">
    <property type="entry name" value="serpin"/>
    <property type="match status" value="1"/>
</dbReference>
<dbReference type="Proteomes" id="UP000199065">
    <property type="component" value="Unassembled WGS sequence"/>
</dbReference>
<dbReference type="GO" id="GO:0005615">
    <property type="term" value="C:extracellular space"/>
    <property type="evidence" value="ECO:0007669"/>
    <property type="project" value="InterPro"/>
</dbReference>
<dbReference type="PANTHER" id="PTHR11461">
    <property type="entry name" value="SERINE PROTEASE INHIBITOR, SERPIN"/>
    <property type="match status" value="1"/>
</dbReference>
<dbReference type="InterPro" id="IPR036186">
    <property type="entry name" value="Serpin_sf"/>
</dbReference>
<dbReference type="STRING" id="185761.SAMN05660282_02132"/>
<proteinExistence type="inferred from homology"/>
<evidence type="ECO:0000259" key="3">
    <source>
        <dbReference type="SMART" id="SM00093"/>
    </source>
</evidence>
<accession>A0A1I2VAE2</accession>
<dbReference type="Pfam" id="PF00079">
    <property type="entry name" value="Serpin"/>
    <property type="match status" value="1"/>
</dbReference>
<dbReference type="SMART" id="SM00093">
    <property type="entry name" value="SERPIN"/>
    <property type="match status" value="1"/>
</dbReference>
<reference evidence="4 5" key="1">
    <citation type="submission" date="2016-10" db="EMBL/GenBank/DDBJ databases">
        <authorList>
            <person name="de Groot N.N."/>
        </authorList>
    </citation>
    <scope>NUCLEOTIDE SEQUENCE [LARGE SCALE GENOMIC DNA]</scope>
    <source>
        <strain>J11</strain>
        <strain evidence="5">PG 39</strain>
    </source>
</reference>
<dbReference type="InterPro" id="IPR042178">
    <property type="entry name" value="Serpin_sf_1"/>
</dbReference>
<dbReference type="InterPro" id="IPR023796">
    <property type="entry name" value="Serpin_dom"/>
</dbReference>
<keyword evidence="5" id="KW-1185">Reference proteome</keyword>
<feature type="region of interest" description="Disordered" evidence="2">
    <location>
        <begin position="359"/>
        <end position="380"/>
    </location>
</feature>
<dbReference type="OrthoDB" id="9764871at2"/>
<name>A0A1I2VAE2_9CORY</name>